<reference evidence="2" key="2">
    <citation type="journal article" date="2017" name="Nat. Plants">
        <title>The Aegilops tauschii genome reveals multiple impacts of transposons.</title>
        <authorList>
            <person name="Zhao G."/>
            <person name="Zou C."/>
            <person name="Li K."/>
            <person name="Wang K."/>
            <person name="Li T."/>
            <person name="Gao L."/>
            <person name="Zhang X."/>
            <person name="Wang H."/>
            <person name="Yang Z."/>
            <person name="Liu X."/>
            <person name="Jiang W."/>
            <person name="Mao L."/>
            <person name="Kong X."/>
            <person name="Jiao Y."/>
            <person name="Jia J."/>
        </authorList>
    </citation>
    <scope>NUCLEOTIDE SEQUENCE [LARGE SCALE GENOMIC DNA]</scope>
    <source>
        <strain evidence="2">cv. AL8/78</strain>
    </source>
</reference>
<sequence>SQTWTHGRVASWYNIDSSIMAMVLTWLTEFTRGRDLGEPAVTRFATAFDFGLSALAQGGIDQYAHFKEWRGSRFNSAEGKVVQGIVLDSCGFWPNVATCLKVALLIIEVLRLVDSDEKPAMSFIYDEMDHAKD</sequence>
<keyword evidence="2" id="KW-1185">Reference proteome</keyword>
<protein>
    <submittedName>
        <fullName evidence="1">Uncharacterized protein</fullName>
    </submittedName>
</protein>
<dbReference type="AlphaFoldDB" id="A0A453DM61"/>
<reference evidence="1" key="4">
    <citation type="submission" date="2019-03" db="UniProtKB">
        <authorList>
            <consortium name="EnsemblPlants"/>
        </authorList>
    </citation>
    <scope>IDENTIFICATION</scope>
</reference>
<reference evidence="1" key="5">
    <citation type="journal article" date="2021" name="G3 (Bethesda)">
        <title>Aegilops tauschii genome assembly Aet v5.0 features greater sequence contiguity and improved annotation.</title>
        <authorList>
            <person name="Wang L."/>
            <person name="Zhu T."/>
            <person name="Rodriguez J.C."/>
            <person name="Deal K.R."/>
            <person name="Dubcovsky J."/>
            <person name="McGuire P.E."/>
            <person name="Lux T."/>
            <person name="Spannagl M."/>
            <person name="Mayer K.F.X."/>
            <person name="Baldrich P."/>
            <person name="Meyers B.C."/>
            <person name="Huo N."/>
            <person name="Gu Y.Q."/>
            <person name="Zhou H."/>
            <person name="Devos K.M."/>
            <person name="Bennetzen J.L."/>
            <person name="Unver T."/>
            <person name="Budak H."/>
            <person name="Gulick P.J."/>
            <person name="Galiba G."/>
            <person name="Kalapos B."/>
            <person name="Nelson D.R."/>
            <person name="Li P."/>
            <person name="You F.M."/>
            <person name="Luo M.C."/>
            <person name="Dvorak J."/>
        </authorList>
    </citation>
    <scope>NUCLEOTIDE SEQUENCE [LARGE SCALE GENOMIC DNA]</scope>
    <source>
        <strain evidence="1">cv. AL8/78</strain>
    </source>
</reference>
<evidence type="ECO:0000313" key="2">
    <source>
        <dbReference type="Proteomes" id="UP000015105"/>
    </source>
</evidence>
<dbReference type="EnsemblPlants" id="AET2Gv21304400.20">
    <property type="protein sequence ID" value="AET2Gv21304400.20"/>
    <property type="gene ID" value="AET2Gv21304400"/>
</dbReference>
<name>A0A453DM61_AEGTS</name>
<accession>A0A453DM61</accession>
<reference evidence="2" key="1">
    <citation type="journal article" date="2014" name="Science">
        <title>Ancient hybridizations among the ancestral genomes of bread wheat.</title>
        <authorList>
            <consortium name="International Wheat Genome Sequencing Consortium,"/>
            <person name="Marcussen T."/>
            <person name="Sandve S.R."/>
            <person name="Heier L."/>
            <person name="Spannagl M."/>
            <person name="Pfeifer M."/>
            <person name="Jakobsen K.S."/>
            <person name="Wulff B.B."/>
            <person name="Steuernagel B."/>
            <person name="Mayer K.F."/>
            <person name="Olsen O.A."/>
        </authorList>
    </citation>
    <scope>NUCLEOTIDE SEQUENCE [LARGE SCALE GENOMIC DNA]</scope>
    <source>
        <strain evidence="2">cv. AL8/78</strain>
    </source>
</reference>
<dbReference type="Gramene" id="AET2Gv21304400.20">
    <property type="protein sequence ID" value="AET2Gv21304400.20"/>
    <property type="gene ID" value="AET2Gv21304400"/>
</dbReference>
<dbReference type="Proteomes" id="UP000015105">
    <property type="component" value="Chromosome 2D"/>
</dbReference>
<organism evidence="1 2">
    <name type="scientific">Aegilops tauschii subsp. strangulata</name>
    <name type="common">Goatgrass</name>
    <dbReference type="NCBI Taxonomy" id="200361"/>
    <lineage>
        <taxon>Eukaryota</taxon>
        <taxon>Viridiplantae</taxon>
        <taxon>Streptophyta</taxon>
        <taxon>Embryophyta</taxon>
        <taxon>Tracheophyta</taxon>
        <taxon>Spermatophyta</taxon>
        <taxon>Magnoliopsida</taxon>
        <taxon>Liliopsida</taxon>
        <taxon>Poales</taxon>
        <taxon>Poaceae</taxon>
        <taxon>BOP clade</taxon>
        <taxon>Pooideae</taxon>
        <taxon>Triticodae</taxon>
        <taxon>Triticeae</taxon>
        <taxon>Triticinae</taxon>
        <taxon>Aegilops</taxon>
    </lineage>
</organism>
<proteinExistence type="predicted"/>
<evidence type="ECO:0000313" key="1">
    <source>
        <dbReference type="EnsemblPlants" id="AET2Gv21304400.20"/>
    </source>
</evidence>
<reference evidence="1" key="3">
    <citation type="journal article" date="2017" name="Nature">
        <title>Genome sequence of the progenitor of the wheat D genome Aegilops tauschii.</title>
        <authorList>
            <person name="Luo M.C."/>
            <person name="Gu Y.Q."/>
            <person name="Puiu D."/>
            <person name="Wang H."/>
            <person name="Twardziok S.O."/>
            <person name="Deal K.R."/>
            <person name="Huo N."/>
            <person name="Zhu T."/>
            <person name="Wang L."/>
            <person name="Wang Y."/>
            <person name="McGuire P.E."/>
            <person name="Liu S."/>
            <person name="Long H."/>
            <person name="Ramasamy R.K."/>
            <person name="Rodriguez J.C."/>
            <person name="Van S.L."/>
            <person name="Yuan L."/>
            <person name="Wang Z."/>
            <person name="Xia Z."/>
            <person name="Xiao L."/>
            <person name="Anderson O.D."/>
            <person name="Ouyang S."/>
            <person name="Liang Y."/>
            <person name="Zimin A.V."/>
            <person name="Pertea G."/>
            <person name="Qi P."/>
            <person name="Bennetzen J.L."/>
            <person name="Dai X."/>
            <person name="Dawson M.W."/>
            <person name="Muller H.G."/>
            <person name="Kugler K."/>
            <person name="Rivarola-Duarte L."/>
            <person name="Spannagl M."/>
            <person name="Mayer K.F.X."/>
            <person name="Lu F.H."/>
            <person name="Bevan M.W."/>
            <person name="Leroy P."/>
            <person name="Li P."/>
            <person name="You F.M."/>
            <person name="Sun Q."/>
            <person name="Liu Z."/>
            <person name="Lyons E."/>
            <person name="Wicker T."/>
            <person name="Salzberg S.L."/>
            <person name="Devos K.M."/>
            <person name="Dvorak J."/>
        </authorList>
    </citation>
    <scope>NUCLEOTIDE SEQUENCE [LARGE SCALE GENOMIC DNA]</scope>
    <source>
        <strain evidence="1">cv. AL8/78</strain>
    </source>
</reference>